<dbReference type="AlphaFoldDB" id="A0AAV0K0F8"/>
<proteinExistence type="inferred from homology"/>
<comment type="cofactor">
    <cofactor evidence="1">
        <name>pyridoxal 5'-phosphate</name>
        <dbReference type="ChEBI" id="CHEBI:597326"/>
    </cofactor>
</comment>
<comment type="caution">
    <text evidence="9">The sequence shown here is derived from an EMBL/GenBank/DDBJ whole genome shotgun (WGS) entry which is preliminary data.</text>
</comment>
<sequence>WLAQQATHHRLRTNRLSPPFHSSLLLYSSHLPTQAAENSSSSIAISPITVESRHFSPSHSQPSSKGFPRYQLQPPSCIPSSVKSDFFPSSLCFQMASSVISAAASASPSACPVTDLLKGKAKLGSGNVGSLFIKDKGNPFLNSKSCGRITMAVAVNVSRFEAITMAPPDPILGVSEAFKADNDEKKLNLGVGAYRTEELQPYVLDVVKKAENLMLERGENKEYLPIEGLAAFNKATAELLFGADSPVISEQRVATIQGLSGTGSLRLAAVLIERYFPGAKVLISSPTWGNHKNIFNDARVPWSEYRYYDPKTVGLDFEGMIEDIKAAPEGSFVLLHGCAHNPTGIDPTPEQWEKIADVIQEKNHIPFFDVAYQGFASGSLDQDAASVRLFAARGMEIFVAQSYSKNLGLYSERIGAINVVCSSSDTAARLESSLNYIKKHQVPVCQLLKSLTNYFPLLSSSFHFNSQG</sequence>
<reference evidence="9" key="1">
    <citation type="submission" date="2022-08" db="EMBL/GenBank/DDBJ databases">
        <authorList>
            <person name="Gutierrez-Valencia J."/>
        </authorList>
    </citation>
    <scope>NUCLEOTIDE SEQUENCE</scope>
</reference>
<name>A0AAV0K0F8_9ROSI</name>
<comment type="subunit">
    <text evidence="3">Homodimer.</text>
</comment>
<dbReference type="PRINTS" id="PR00799">
    <property type="entry name" value="TRANSAMINASE"/>
</dbReference>
<evidence type="ECO:0000256" key="6">
    <source>
        <dbReference type="ARBA" id="ARBA00022898"/>
    </source>
</evidence>
<evidence type="ECO:0000313" key="10">
    <source>
        <dbReference type="Proteomes" id="UP001154282"/>
    </source>
</evidence>
<dbReference type="GO" id="GO:0006520">
    <property type="term" value="P:amino acid metabolic process"/>
    <property type="evidence" value="ECO:0007669"/>
    <property type="project" value="InterPro"/>
</dbReference>
<dbReference type="SUPFAM" id="SSF53383">
    <property type="entry name" value="PLP-dependent transferases"/>
    <property type="match status" value="1"/>
</dbReference>
<accession>A0AAV0K0F8</accession>
<dbReference type="GO" id="GO:0004069">
    <property type="term" value="F:L-aspartate:2-oxoglutarate aminotransferase activity"/>
    <property type="evidence" value="ECO:0007669"/>
    <property type="project" value="UniProtKB-EC"/>
</dbReference>
<keyword evidence="5" id="KW-0808">Transferase</keyword>
<evidence type="ECO:0000256" key="3">
    <source>
        <dbReference type="ARBA" id="ARBA00011738"/>
    </source>
</evidence>
<dbReference type="EMBL" id="CAMGYJ010000005">
    <property type="protein sequence ID" value="CAI0415278.1"/>
    <property type="molecule type" value="Genomic_DNA"/>
</dbReference>
<keyword evidence="4" id="KW-0032">Aminotransferase</keyword>
<dbReference type="InterPro" id="IPR000796">
    <property type="entry name" value="Asp_trans"/>
</dbReference>
<dbReference type="InterPro" id="IPR015424">
    <property type="entry name" value="PyrdxlP-dep_Trfase"/>
</dbReference>
<keyword evidence="10" id="KW-1185">Reference proteome</keyword>
<comment type="similarity">
    <text evidence="2">Belongs to the class-I pyridoxal-phosphate-dependent aminotransferase family.</text>
</comment>
<comment type="catalytic activity">
    <reaction evidence="7">
        <text>L-aspartate + 2-oxoglutarate = oxaloacetate + L-glutamate</text>
        <dbReference type="Rhea" id="RHEA:21824"/>
        <dbReference type="ChEBI" id="CHEBI:16452"/>
        <dbReference type="ChEBI" id="CHEBI:16810"/>
        <dbReference type="ChEBI" id="CHEBI:29985"/>
        <dbReference type="ChEBI" id="CHEBI:29991"/>
        <dbReference type="EC" id="2.6.1.1"/>
    </reaction>
</comment>
<dbReference type="InterPro" id="IPR004839">
    <property type="entry name" value="Aminotransferase_I/II_large"/>
</dbReference>
<organism evidence="9 10">
    <name type="scientific">Linum tenue</name>
    <dbReference type="NCBI Taxonomy" id="586396"/>
    <lineage>
        <taxon>Eukaryota</taxon>
        <taxon>Viridiplantae</taxon>
        <taxon>Streptophyta</taxon>
        <taxon>Embryophyta</taxon>
        <taxon>Tracheophyta</taxon>
        <taxon>Spermatophyta</taxon>
        <taxon>Magnoliopsida</taxon>
        <taxon>eudicotyledons</taxon>
        <taxon>Gunneridae</taxon>
        <taxon>Pentapetalae</taxon>
        <taxon>rosids</taxon>
        <taxon>fabids</taxon>
        <taxon>Malpighiales</taxon>
        <taxon>Linaceae</taxon>
        <taxon>Linum</taxon>
    </lineage>
</organism>
<dbReference type="Gene3D" id="3.40.640.10">
    <property type="entry name" value="Type I PLP-dependent aspartate aminotransferase-like (Major domain)"/>
    <property type="match status" value="1"/>
</dbReference>
<gene>
    <name evidence="9" type="ORF">LITE_LOCUS16565</name>
</gene>
<dbReference type="PANTHER" id="PTHR11879">
    <property type="entry name" value="ASPARTATE AMINOTRANSFERASE"/>
    <property type="match status" value="1"/>
</dbReference>
<dbReference type="CDD" id="cd00609">
    <property type="entry name" value="AAT_like"/>
    <property type="match status" value="1"/>
</dbReference>
<feature type="non-terminal residue" evidence="9">
    <location>
        <position position="1"/>
    </location>
</feature>
<dbReference type="Gene3D" id="3.90.1150.10">
    <property type="entry name" value="Aspartate Aminotransferase, domain 1"/>
    <property type="match status" value="1"/>
</dbReference>
<evidence type="ECO:0000256" key="2">
    <source>
        <dbReference type="ARBA" id="ARBA00007441"/>
    </source>
</evidence>
<evidence type="ECO:0000259" key="8">
    <source>
        <dbReference type="Pfam" id="PF00155"/>
    </source>
</evidence>
<dbReference type="PANTHER" id="PTHR11879:SF46">
    <property type="entry name" value="ASPARTATE AMINOTRANSFERASE, CYTOPLASMIC"/>
    <property type="match status" value="1"/>
</dbReference>
<protein>
    <recommendedName>
        <fullName evidence="8">Aminotransferase class I/classII large domain-containing protein</fullName>
    </recommendedName>
</protein>
<dbReference type="InterPro" id="IPR015422">
    <property type="entry name" value="PyrdxlP-dep_Trfase_small"/>
</dbReference>
<dbReference type="FunFam" id="3.40.640.10:FF:000015">
    <property type="entry name" value="Aspartate aminotransferase"/>
    <property type="match status" value="1"/>
</dbReference>
<evidence type="ECO:0000256" key="5">
    <source>
        <dbReference type="ARBA" id="ARBA00022679"/>
    </source>
</evidence>
<dbReference type="InterPro" id="IPR015421">
    <property type="entry name" value="PyrdxlP-dep_Trfase_major"/>
</dbReference>
<evidence type="ECO:0000256" key="7">
    <source>
        <dbReference type="ARBA" id="ARBA00049185"/>
    </source>
</evidence>
<dbReference type="GO" id="GO:0030170">
    <property type="term" value="F:pyridoxal phosphate binding"/>
    <property type="evidence" value="ECO:0007669"/>
    <property type="project" value="InterPro"/>
</dbReference>
<evidence type="ECO:0000256" key="4">
    <source>
        <dbReference type="ARBA" id="ARBA00022576"/>
    </source>
</evidence>
<evidence type="ECO:0000313" key="9">
    <source>
        <dbReference type="EMBL" id="CAI0415278.1"/>
    </source>
</evidence>
<dbReference type="Proteomes" id="UP001154282">
    <property type="component" value="Unassembled WGS sequence"/>
</dbReference>
<dbReference type="Pfam" id="PF00155">
    <property type="entry name" value="Aminotran_1_2"/>
    <property type="match status" value="1"/>
</dbReference>
<evidence type="ECO:0000256" key="1">
    <source>
        <dbReference type="ARBA" id="ARBA00001933"/>
    </source>
</evidence>
<keyword evidence="6" id="KW-0663">Pyridoxal phosphate</keyword>
<feature type="domain" description="Aminotransferase class I/classII large" evidence="8">
    <location>
        <begin position="185"/>
        <end position="438"/>
    </location>
</feature>